<keyword evidence="2" id="KW-1185">Reference proteome</keyword>
<protein>
    <submittedName>
        <fullName evidence="1">Uncharacterized protein</fullName>
    </submittedName>
</protein>
<dbReference type="Proteomes" id="UP000236731">
    <property type="component" value="Unassembled WGS sequence"/>
</dbReference>
<dbReference type="RefSeq" id="WP_103907246.1">
    <property type="nucleotide sequence ID" value="NZ_CP049246.1"/>
</dbReference>
<reference evidence="2" key="1">
    <citation type="submission" date="2016-10" db="EMBL/GenBank/DDBJ databases">
        <authorList>
            <person name="Varghese N."/>
            <person name="Submissions S."/>
        </authorList>
    </citation>
    <scope>NUCLEOTIDE SEQUENCE [LARGE SCALE GENOMIC DNA]</scope>
    <source>
        <strain evidence="2">DSM 22361</strain>
    </source>
</reference>
<proteinExistence type="predicted"/>
<dbReference type="EMBL" id="FNUT01000010">
    <property type="protein sequence ID" value="SEG60442.1"/>
    <property type="molecule type" value="Genomic_DNA"/>
</dbReference>
<sequence length="106" mass="12458">MESPHVLTLLADKLQLYTGDDQFSDEQRFKQIVDYVEELINHDLRRLMGILYRIDVSEEKIKQALASQDKDQSSALILAKLMVERELEKVKFREQYKKARLKSSNS</sequence>
<evidence type="ECO:0000313" key="1">
    <source>
        <dbReference type="EMBL" id="SEG60442.1"/>
    </source>
</evidence>
<dbReference type="OrthoDB" id="711735at2"/>
<name>A0A1H6BIM4_9SPHI</name>
<dbReference type="AlphaFoldDB" id="A0A1H6BIM4"/>
<gene>
    <name evidence="1" type="ORF">SAMN05421877_110124</name>
</gene>
<accession>A0A1H6BIM4</accession>
<organism evidence="1 2">
    <name type="scientific">Sphingobacterium lactis</name>
    <dbReference type="NCBI Taxonomy" id="797291"/>
    <lineage>
        <taxon>Bacteria</taxon>
        <taxon>Pseudomonadati</taxon>
        <taxon>Bacteroidota</taxon>
        <taxon>Sphingobacteriia</taxon>
        <taxon>Sphingobacteriales</taxon>
        <taxon>Sphingobacteriaceae</taxon>
        <taxon>Sphingobacterium</taxon>
    </lineage>
</organism>
<evidence type="ECO:0000313" key="2">
    <source>
        <dbReference type="Proteomes" id="UP000236731"/>
    </source>
</evidence>